<proteinExistence type="inferred from homology"/>
<feature type="compositionally biased region" description="Basic and acidic residues" evidence="7">
    <location>
        <begin position="983"/>
        <end position="1022"/>
    </location>
</feature>
<evidence type="ECO:0000256" key="3">
    <source>
        <dbReference type="ARBA" id="ARBA00023054"/>
    </source>
</evidence>
<dbReference type="Pfam" id="PF18111">
    <property type="entry name" value="RPGR1_C"/>
    <property type="match status" value="1"/>
</dbReference>
<keyword evidence="5" id="KW-0966">Cell projection</keyword>
<evidence type="ECO:0000256" key="5">
    <source>
        <dbReference type="ARBA" id="ARBA00023273"/>
    </source>
</evidence>
<evidence type="ECO:0000256" key="7">
    <source>
        <dbReference type="SAM" id="MobiDB-lite"/>
    </source>
</evidence>
<dbReference type="CDD" id="cd00030">
    <property type="entry name" value="C2"/>
    <property type="match status" value="1"/>
</dbReference>
<dbReference type="GO" id="GO:0005856">
    <property type="term" value="C:cytoskeleton"/>
    <property type="evidence" value="ECO:0007669"/>
    <property type="project" value="UniProtKB-ARBA"/>
</dbReference>
<comment type="subcellular location">
    <subcellularLocation>
        <location evidence="1">Cell projection</location>
        <location evidence="1">Cilium</location>
    </subcellularLocation>
</comment>
<feature type="compositionally biased region" description="Basic and acidic residues" evidence="7">
    <location>
        <begin position="1045"/>
        <end position="1072"/>
    </location>
</feature>
<dbReference type="SUPFAM" id="SSF49562">
    <property type="entry name" value="C2 domain (Calcium/lipid-binding domain, CaLB)"/>
    <property type="match status" value="2"/>
</dbReference>
<name>A0AAU9VPD2_9CNID</name>
<dbReference type="PANTHER" id="PTHR14240">
    <property type="entry name" value="RETINITIS PIGMENTOSA GTPASE REGULATOR-INTERACTING PROTEIN"/>
    <property type="match status" value="1"/>
</dbReference>
<feature type="coiled-coil region" evidence="6">
    <location>
        <begin position="191"/>
        <end position="320"/>
    </location>
</feature>
<feature type="domain" description="C2" evidence="8">
    <location>
        <begin position="754"/>
        <end position="878"/>
    </location>
</feature>
<feature type="compositionally biased region" description="Basic and acidic residues" evidence="7">
    <location>
        <begin position="1173"/>
        <end position="1184"/>
    </location>
</feature>
<dbReference type="Pfam" id="PF00168">
    <property type="entry name" value="C2"/>
    <property type="match status" value="1"/>
</dbReference>
<gene>
    <name evidence="9" type="ORF">PMEA_00000987</name>
</gene>
<dbReference type="Gene3D" id="2.60.40.150">
    <property type="entry name" value="C2 domain"/>
    <property type="match status" value="3"/>
</dbReference>
<comment type="similarity">
    <text evidence="2">Belongs to the RPGRIP1 family.</text>
</comment>
<dbReference type="PROSITE" id="PS50004">
    <property type="entry name" value="C2"/>
    <property type="match status" value="1"/>
</dbReference>
<feature type="compositionally biased region" description="Basic and acidic residues" evidence="7">
    <location>
        <begin position="953"/>
        <end position="972"/>
    </location>
</feature>
<sequence>MPVSSAMDGPPSFSVAEDGDGRHFSEIYARQLISKISREELEDKYLRLQEDNQELKKYARKQEEKIKKMATKLLRLVHDKKREVTDGVSAVNNVDTREKIADLEAKIVDLEKQNVGLKNKLTVAKQQLQTQGKRATPYDHVKPRVQTGIHARTPSGNRLKKDLRVQGHDIKPGSRVPPPMLPQPRYGHSLLEEARLEKRELEELIAQLQDQIQLLDEDGAQLREQLRQTKLHHEDEIMQLKEQVSDAQRSNIQENVDLIKLQREMKEKATKFEALQAKYLNLEENLAKVKASHTQVLEDMEKLNEELKKEQTKNFALKNDLKTGGIASKSLSEQLQMIGDLKAENAILKEANEKLVTSAFDAERERQHRAKYRQMEVEMEQLRATLHSDLQEKNEILDKLTSERESAEKLNAELRELRVQHYTLKEQYDDLKEKMKFFTKESAVDFQEIEEALVLIKHRKEKGSQDLDFLEKVDDEKSKDMKRQVQELQAAHADTINELEKTRNMLIIQHKINKDYQTEVERVTKKMTEDKKEYDLKMQEYAQLLDIRADRIRKLESQMRDVAYGTKQYKAAPLEQDSEFEEMDSTVELERGQNIFEIHIDKVILSQEAMKEFEDDEPVTFVTYEFFEHELQTTPVVKGTRPEFNFTSQYLVRVDDFFLHFLQKESTLIEIHRAFGTDYKTVAACQLKFRDLLEKPHGRVHGTATLIGTRPPCQGIEFATMEYWVRLRVPMDQAIRLYRERTKALGYMNSGAYKALEDAGHVPDKPPSDVNELDIHVVRCNAVQPRRPGIQPCPYAVYRFFDFADHDTDIVQSTNTPEFNDVKTFPVPMTTELDTYLRAAALEIYVFDDADPEPTVYLGLAKVPLITLANDKPVKGTFELRKPSGGVNGTIDVYLKWRYTYLPASAKPRAAPQRVMRIPDDNEPFSSDSETAFKPVVKSPKKRGKPLTVNLHSDSEPEFKPVVKSPNKREKPPSPVDSSTPKQEQREEKVARRESAQLQREPSDQKEKSEARVEKEIKEKLLESMSVDESVEATAQKPQPAPRTRKVEPKKPVEEMSIDEMAKAVEETREEPGNNVKSTGEISETSEDEQNDKALVAEEMRRTTEAEASEDTMFEERHSESDFDSTLGEEVDIPLPAAESGEELDEEGEENEEEIDEEVEEDEEQDEEDAGQEESKEKQEKEDGAVESGTETSENEVVVSPRHSRAKSVVNPTSTVVIQVTSLTLDSEAPILQDPNVKQLFVAYKFLDYEPADLETPISLPKPAPYRPIYYNFKKVFYVDEEKNEGKRNYLIYMLSNDPKLVFTVVSDPPDDDDEGDCVDVAYASVDFQEILYEGDVIDKDLALYDSESHSEIGTLTVSVEATEALRDLYKDQ</sequence>
<keyword evidence="10" id="KW-1185">Reference proteome</keyword>
<feature type="coiled-coil region" evidence="6">
    <location>
        <begin position="365"/>
        <end position="434"/>
    </location>
</feature>
<evidence type="ECO:0000256" key="6">
    <source>
        <dbReference type="SAM" id="Coils"/>
    </source>
</evidence>
<dbReference type="InterPro" id="IPR035892">
    <property type="entry name" value="C2_domain_sf"/>
</dbReference>
<dbReference type="GO" id="GO:1905515">
    <property type="term" value="P:non-motile cilium assembly"/>
    <property type="evidence" value="ECO:0007669"/>
    <property type="project" value="TreeGrafter"/>
</dbReference>
<dbReference type="InterPro" id="IPR031139">
    <property type="entry name" value="RPGRIP1_fam"/>
</dbReference>
<reference evidence="9 10" key="1">
    <citation type="submission" date="2022-05" db="EMBL/GenBank/DDBJ databases">
        <authorList>
            <consortium name="Genoscope - CEA"/>
            <person name="William W."/>
        </authorList>
    </citation>
    <scope>NUCLEOTIDE SEQUENCE [LARGE SCALE GENOMIC DNA]</scope>
</reference>
<feature type="compositionally biased region" description="Basic and acidic residues" evidence="7">
    <location>
        <begin position="1091"/>
        <end position="1105"/>
    </location>
</feature>
<dbReference type="InterPro" id="IPR000008">
    <property type="entry name" value="C2_dom"/>
</dbReference>
<evidence type="ECO:0000256" key="4">
    <source>
        <dbReference type="ARBA" id="ARBA00023069"/>
    </source>
</evidence>
<accession>A0AAU9VPD2</accession>
<keyword evidence="4" id="KW-0969">Cilium</keyword>
<keyword evidence="3 6" id="KW-0175">Coiled coil</keyword>
<dbReference type="Proteomes" id="UP001159428">
    <property type="component" value="Unassembled WGS sequence"/>
</dbReference>
<dbReference type="EMBL" id="CALNXJ010000001">
    <property type="protein sequence ID" value="CAH3032138.1"/>
    <property type="molecule type" value="Genomic_DNA"/>
</dbReference>
<dbReference type="SMART" id="SM00239">
    <property type="entry name" value="C2"/>
    <property type="match status" value="1"/>
</dbReference>
<evidence type="ECO:0000313" key="9">
    <source>
        <dbReference type="EMBL" id="CAH3032138.1"/>
    </source>
</evidence>
<dbReference type="InterPro" id="IPR021656">
    <property type="entry name" value="C2-C2_1"/>
</dbReference>
<organism evidence="9 10">
    <name type="scientific">Pocillopora meandrina</name>
    <dbReference type="NCBI Taxonomy" id="46732"/>
    <lineage>
        <taxon>Eukaryota</taxon>
        <taxon>Metazoa</taxon>
        <taxon>Cnidaria</taxon>
        <taxon>Anthozoa</taxon>
        <taxon>Hexacorallia</taxon>
        <taxon>Scleractinia</taxon>
        <taxon>Astrocoeniina</taxon>
        <taxon>Pocilloporidae</taxon>
        <taxon>Pocillopora</taxon>
    </lineage>
</organism>
<feature type="region of interest" description="Disordered" evidence="7">
    <location>
        <begin position="908"/>
        <end position="1206"/>
    </location>
</feature>
<evidence type="ECO:0000256" key="1">
    <source>
        <dbReference type="ARBA" id="ARBA00004138"/>
    </source>
</evidence>
<protein>
    <recommendedName>
        <fullName evidence="8">C2 domain-containing protein</fullName>
    </recommendedName>
</protein>
<feature type="coiled-coil region" evidence="6">
    <location>
        <begin position="478"/>
        <end position="533"/>
    </location>
</feature>
<feature type="coiled-coil region" evidence="6">
    <location>
        <begin position="38"/>
        <end position="127"/>
    </location>
</feature>
<dbReference type="Pfam" id="PF11618">
    <property type="entry name" value="C2-C2_1"/>
    <property type="match status" value="1"/>
</dbReference>
<dbReference type="FunFam" id="2.60.40.150:FF:000073">
    <property type="entry name" value="protein fantom isoform X1"/>
    <property type="match status" value="1"/>
</dbReference>
<evidence type="ECO:0000256" key="2">
    <source>
        <dbReference type="ARBA" id="ARBA00006042"/>
    </source>
</evidence>
<evidence type="ECO:0000259" key="8">
    <source>
        <dbReference type="PROSITE" id="PS50004"/>
    </source>
</evidence>
<dbReference type="InterPro" id="IPR041091">
    <property type="entry name" value="RPGRIP1_C"/>
</dbReference>
<dbReference type="GO" id="GO:0035869">
    <property type="term" value="C:ciliary transition zone"/>
    <property type="evidence" value="ECO:0007669"/>
    <property type="project" value="TreeGrafter"/>
</dbReference>
<dbReference type="PANTHER" id="PTHR14240:SF1">
    <property type="entry name" value="PROTEIN FANTOM-RELATED"/>
    <property type="match status" value="1"/>
</dbReference>
<evidence type="ECO:0000313" key="10">
    <source>
        <dbReference type="Proteomes" id="UP001159428"/>
    </source>
</evidence>
<feature type="compositionally biased region" description="Acidic residues" evidence="7">
    <location>
        <begin position="1140"/>
        <end position="1172"/>
    </location>
</feature>
<comment type="caution">
    <text evidence="9">The sequence shown here is derived from an EMBL/GenBank/DDBJ whole genome shotgun (WGS) entry which is preliminary data.</text>
</comment>